<dbReference type="EMBL" id="HBII01005292">
    <property type="protein sequence ID" value="CAE0343476.1"/>
    <property type="molecule type" value="Transcribed_RNA"/>
</dbReference>
<organism evidence="3">
    <name type="scientific">Euplotes harpa</name>
    <dbReference type="NCBI Taxonomy" id="151035"/>
    <lineage>
        <taxon>Eukaryota</taxon>
        <taxon>Sar</taxon>
        <taxon>Alveolata</taxon>
        <taxon>Ciliophora</taxon>
        <taxon>Intramacronucleata</taxon>
        <taxon>Spirotrichea</taxon>
        <taxon>Hypotrichia</taxon>
        <taxon>Euplotida</taxon>
        <taxon>Euplotidae</taxon>
        <taxon>Euplotes</taxon>
    </lineage>
</organism>
<gene>
    <name evidence="3" type="ORF">EHAR0213_LOCUS2383</name>
</gene>
<protein>
    <recommendedName>
        <fullName evidence="2">VWFA domain-containing protein</fullName>
    </recommendedName>
</protein>
<accession>A0A7S3J1X8</accession>
<feature type="domain" description="VWFA" evidence="2">
    <location>
        <begin position="142"/>
        <end position="311"/>
    </location>
</feature>
<dbReference type="PANTHER" id="PTHR45737">
    <property type="entry name" value="VON WILLEBRAND FACTOR A DOMAIN-CONTAINING PROTEIN 5A"/>
    <property type="match status" value="1"/>
</dbReference>
<evidence type="ECO:0000259" key="2">
    <source>
        <dbReference type="PROSITE" id="PS50234"/>
    </source>
</evidence>
<reference evidence="3" key="1">
    <citation type="submission" date="2021-01" db="EMBL/GenBank/DDBJ databases">
        <authorList>
            <person name="Corre E."/>
            <person name="Pelletier E."/>
            <person name="Niang G."/>
            <person name="Scheremetjew M."/>
            <person name="Finn R."/>
            <person name="Kale V."/>
            <person name="Holt S."/>
            <person name="Cochrane G."/>
            <person name="Meng A."/>
            <person name="Brown T."/>
            <person name="Cohen L."/>
        </authorList>
    </citation>
    <scope>NUCLEOTIDE SEQUENCE</scope>
    <source>
        <strain evidence="3">FSP1.4</strain>
    </source>
</reference>
<dbReference type="InterPro" id="IPR002035">
    <property type="entry name" value="VWF_A"/>
</dbReference>
<dbReference type="Pfam" id="PF13768">
    <property type="entry name" value="VWA_3"/>
    <property type="match status" value="1"/>
</dbReference>
<feature type="compositionally biased region" description="Low complexity" evidence="1">
    <location>
        <begin position="587"/>
        <end position="598"/>
    </location>
</feature>
<name>A0A7S3J1X8_9SPIT</name>
<evidence type="ECO:0000256" key="1">
    <source>
        <dbReference type="SAM" id="MobiDB-lite"/>
    </source>
</evidence>
<evidence type="ECO:0000313" key="3">
    <source>
        <dbReference type="EMBL" id="CAE0343476.1"/>
    </source>
</evidence>
<proteinExistence type="predicted"/>
<dbReference type="SUPFAM" id="SSF53300">
    <property type="entry name" value="vWA-like"/>
    <property type="match status" value="1"/>
</dbReference>
<feature type="compositionally biased region" description="Basic and acidic residues" evidence="1">
    <location>
        <begin position="574"/>
        <end position="586"/>
    </location>
</feature>
<dbReference type="Gene3D" id="3.40.50.410">
    <property type="entry name" value="von Willebrand factor, type A domain"/>
    <property type="match status" value="1"/>
</dbReference>
<feature type="region of interest" description="Disordered" evidence="1">
    <location>
        <begin position="574"/>
        <end position="598"/>
    </location>
</feature>
<dbReference type="InterPro" id="IPR036465">
    <property type="entry name" value="vWFA_dom_sf"/>
</dbReference>
<dbReference type="PANTHER" id="PTHR45737:SF6">
    <property type="entry name" value="VON WILLEBRAND FACTOR A DOMAIN-CONTAINING PROTEIN 5A"/>
    <property type="match status" value="1"/>
</dbReference>
<dbReference type="PROSITE" id="PS50234">
    <property type="entry name" value="VWFA"/>
    <property type="match status" value="1"/>
</dbReference>
<sequence length="700" mass="78231">MEFFPRYGDKTGIPGQEGKYLPADFSLDFKIKSNSVVTNLDVSHQEMTYEQNEDGTEVSITIEMCETVVAKDIVISYSSEQIRQPQLTLTKCAKFPGEVAAHISFIPRSSEEHEVEDEEIKHTDANVTEVDDHDDPEVANGEFIFILDRSGSMSGSRIKLAVEALELFIKSIPSNSKFNVVSFGSSYRFMFDESKEYNNENMQDALDQIKHFKSDFGGTELYMPIEKTVSMNQDFQCPRNVFVLTDGGISDTQRVLDKIREFNFATRVHSFGIGSGASAYLVKEIAKEGKGTSTLIADNDPHLKGKVIKALKLASKPAFTNLRIDWQDNAKSVKLCTPAEPYVPNVYEEEPFHVYAILKEEDLAASSVAVTLFNTHEQTEDTVVLQIPAEIAESADGQDFQLAAKHFIEYASRKNSEVSEQEVERVSVKYSVLCSKTAFFGKVKNKTKPTEEMETIQIPIKKLQKERFNDFDGMIGSRLQCMSKRSVGMTRLIDKSENLCLSSQQFSTKTKKKGGIFSAIGSAIGSIFGGSDEIERDMCPKRVSARCPSKQAVLSRAYQGQDDLDSYEECEKMSTPEYKSKNEQEYSKQSLSSSKASSSASSGYTEVTDFQDSVGFFAGLPAKFAHLLDAAVPESVLESLYDKADAQRVWVTILALAVLKKHFADLEDEWTMMAKKAEAYLKSMHVKKYKQEVKNSIAIV</sequence>
<dbReference type="AlphaFoldDB" id="A0A7S3J1X8"/>
<dbReference type="SMART" id="SM00327">
    <property type="entry name" value="VWA"/>
    <property type="match status" value="1"/>
</dbReference>